<evidence type="ECO:0000313" key="2">
    <source>
        <dbReference type="Proteomes" id="UP000007509"/>
    </source>
</evidence>
<comment type="caution">
    <text evidence="1">The sequence shown here is derived from an EMBL/GenBank/DDBJ whole genome shotgun (WGS) entry which is preliminary data.</text>
</comment>
<dbReference type="Pfam" id="PF09697">
    <property type="entry name" value="Porph_ging"/>
    <property type="match status" value="1"/>
</dbReference>
<evidence type="ECO:0008006" key="3">
    <source>
        <dbReference type="Google" id="ProtNLM"/>
    </source>
</evidence>
<gene>
    <name evidence="1" type="ORF">PMI13_02556</name>
</gene>
<proteinExistence type="predicted"/>
<protein>
    <recommendedName>
        <fullName evidence="3">GLPGLI family protein</fullName>
    </recommendedName>
</protein>
<keyword evidence="2" id="KW-1185">Reference proteome</keyword>
<evidence type="ECO:0000313" key="1">
    <source>
        <dbReference type="EMBL" id="EJL70993.1"/>
    </source>
</evidence>
<accession>J2KCT4</accession>
<reference evidence="1 2" key="1">
    <citation type="journal article" date="2012" name="J. Bacteriol.">
        <title>Twenty-one genome sequences from Pseudomonas species and 19 genome sequences from diverse bacteria isolated from the rhizosphere and endosphere of Populus deltoides.</title>
        <authorList>
            <person name="Brown S.D."/>
            <person name="Utturkar S.M."/>
            <person name="Klingeman D.M."/>
            <person name="Johnson C.M."/>
            <person name="Martin S.L."/>
            <person name="Land M.L."/>
            <person name="Lu T.Y."/>
            <person name="Schadt C.W."/>
            <person name="Doktycz M.J."/>
            <person name="Pelletier D.A."/>
        </authorList>
    </citation>
    <scope>NUCLEOTIDE SEQUENCE [LARGE SCALE GENOMIC DNA]</scope>
    <source>
        <strain evidence="1 2">CF314</strain>
    </source>
</reference>
<name>J2KCT4_9FLAO</name>
<dbReference type="NCBIfam" id="TIGR01200">
    <property type="entry name" value="GLPGLI"/>
    <property type="match status" value="1"/>
</dbReference>
<organism evidence="1 2">
    <name type="scientific">Chryseobacterium populi</name>
    <dbReference type="NCBI Taxonomy" id="1144316"/>
    <lineage>
        <taxon>Bacteria</taxon>
        <taxon>Pseudomonadati</taxon>
        <taxon>Bacteroidota</taxon>
        <taxon>Flavobacteriia</taxon>
        <taxon>Flavobacteriales</taxon>
        <taxon>Weeksellaceae</taxon>
        <taxon>Chryseobacterium group</taxon>
        <taxon>Chryseobacterium</taxon>
    </lineage>
</organism>
<dbReference type="PATRIC" id="fig|1144316.3.peg.2575"/>
<dbReference type="AlphaFoldDB" id="J2KCT4"/>
<dbReference type="InterPro" id="IPR005901">
    <property type="entry name" value="GLPGLI"/>
</dbReference>
<sequence>MFLDIIDNKSEFYGYQKFQIDSTIIADAKKGLFSMPPNREFVDYRIKKNITSNEINLITGSHLYEISDRRRQEWRISNETDKVLGYSVQKAELDFAGRKWVAWFSKDIPIQDGPYKFHGLPGLILKMQDSTKSHNFIIKGIFSLSENEMIYPQRDNDKIIKVNEIEYKKLYTEYRNDPVKNLRGRMPDQTDENGNFISGEQALRRSEAAFKKRLNADNNVIELDLLKKKFQIFINH</sequence>
<dbReference type="Proteomes" id="UP000007509">
    <property type="component" value="Unassembled WGS sequence"/>
</dbReference>
<dbReference type="EMBL" id="AKJY01000046">
    <property type="protein sequence ID" value="EJL70993.1"/>
    <property type="molecule type" value="Genomic_DNA"/>
</dbReference>